<evidence type="ECO:0000313" key="2">
    <source>
        <dbReference type="Proteomes" id="UP000664218"/>
    </source>
</evidence>
<evidence type="ECO:0000313" key="1">
    <source>
        <dbReference type="EMBL" id="MBO1264375.1"/>
    </source>
</evidence>
<comment type="caution">
    <text evidence="1">The sequence shown here is derived from an EMBL/GenBank/DDBJ whole genome shotgun (WGS) entry which is preliminary data.</text>
</comment>
<dbReference type="EMBL" id="JAFNJU010000003">
    <property type="protein sequence ID" value="MBO1264375.1"/>
    <property type="molecule type" value="Genomic_DNA"/>
</dbReference>
<name>A0A939KK53_9CLOT</name>
<reference evidence="1" key="1">
    <citation type="submission" date="2021-03" db="EMBL/GenBank/DDBJ databases">
        <title>Proteiniclasticum marinus sp. nov., isolated from tidal flat sediment.</title>
        <authorList>
            <person name="Namirimu T."/>
            <person name="Yang J.-A."/>
            <person name="Yang S.-H."/>
            <person name="Kim Y.-J."/>
            <person name="Kwon K.K."/>
        </authorList>
    </citation>
    <scope>NUCLEOTIDE SEQUENCE</scope>
    <source>
        <strain evidence="1">SCR006</strain>
    </source>
</reference>
<keyword evidence="2" id="KW-1185">Reference proteome</keyword>
<dbReference type="InterPro" id="IPR009660">
    <property type="entry name" value="Phage_A500_Gp15"/>
</dbReference>
<accession>A0A939KK53</accession>
<protein>
    <recommendedName>
        <fullName evidence="3">Bacteriophage Gp15 protein</fullName>
    </recommendedName>
</protein>
<organism evidence="1 2">
    <name type="scientific">Proteiniclasticum aestuarii</name>
    <dbReference type="NCBI Taxonomy" id="2817862"/>
    <lineage>
        <taxon>Bacteria</taxon>
        <taxon>Bacillati</taxon>
        <taxon>Bacillota</taxon>
        <taxon>Clostridia</taxon>
        <taxon>Eubacteriales</taxon>
        <taxon>Clostridiaceae</taxon>
        <taxon>Proteiniclasticum</taxon>
    </lineage>
</organism>
<evidence type="ECO:0008006" key="3">
    <source>
        <dbReference type="Google" id="ProtNLM"/>
    </source>
</evidence>
<gene>
    <name evidence="1" type="ORF">J3A84_04880</name>
</gene>
<dbReference type="Pfam" id="PF06854">
    <property type="entry name" value="Phage_Gp15"/>
    <property type="match status" value="1"/>
</dbReference>
<sequence length="96" mass="11125">MVESSFLEQYGIRLNQVDDMSWKEFSALLHGISAETALGRMVNIRAEEDKEILKSFTADQKAERTRWRTSQATQIDEADMEKEMENLEKMFANAFS</sequence>
<dbReference type="AlphaFoldDB" id="A0A939KK53"/>
<dbReference type="Proteomes" id="UP000664218">
    <property type="component" value="Unassembled WGS sequence"/>
</dbReference>
<proteinExistence type="predicted"/>